<dbReference type="Gene3D" id="3.40.50.720">
    <property type="entry name" value="NAD(P)-binding Rossmann-like Domain"/>
    <property type="match status" value="1"/>
</dbReference>
<keyword evidence="1" id="KW-0472">Membrane</keyword>
<dbReference type="InterPro" id="IPR036291">
    <property type="entry name" value="NAD(P)-bd_dom_sf"/>
</dbReference>
<dbReference type="OrthoDB" id="5308060at2759"/>
<accession>A0A8E2JFI4</accession>
<keyword evidence="1" id="KW-1133">Transmembrane helix</keyword>
<dbReference type="PANTHER" id="PTHR43313">
    <property type="entry name" value="SHORT-CHAIN DEHYDROGENASE/REDUCTASE FAMILY 9C"/>
    <property type="match status" value="1"/>
</dbReference>
<reference evidence="2 3" key="1">
    <citation type="journal article" date="2016" name="Nat. Commun.">
        <title>Ectomycorrhizal ecology is imprinted in the genome of the dominant symbiotic fungus Cenococcum geophilum.</title>
        <authorList>
            <consortium name="DOE Joint Genome Institute"/>
            <person name="Peter M."/>
            <person name="Kohler A."/>
            <person name="Ohm R.A."/>
            <person name="Kuo A."/>
            <person name="Krutzmann J."/>
            <person name="Morin E."/>
            <person name="Arend M."/>
            <person name="Barry K.W."/>
            <person name="Binder M."/>
            <person name="Choi C."/>
            <person name="Clum A."/>
            <person name="Copeland A."/>
            <person name="Grisel N."/>
            <person name="Haridas S."/>
            <person name="Kipfer T."/>
            <person name="LaButti K."/>
            <person name="Lindquist E."/>
            <person name="Lipzen A."/>
            <person name="Maire R."/>
            <person name="Meier B."/>
            <person name="Mihaltcheva S."/>
            <person name="Molinier V."/>
            <person name="Murat C."/>
            <person name="Poggeler S."/>
            <person name="Quandt C.A."/>
            <person name="Sperisen C."/>
            <person name="Tritt A."/>
            <person name="Tisserant E."/>
            <person name="Crous P.W."/>
            <person name="Henrissat B."/>
            <person name="Nehls U."/>
            <person name="Egli S."/>
            <person name="Spatafora J.W."/>
            <person name="Grigoriev I.V."/>
            <person name="Martin F.M."/>
        </authorList>
    </citation>
    <scope>NUCLEOTIDE SEQUENCE [LARGE SCALE GENOMIC DNA]</scope>
    <source>
        <strain evidence="2 3">CBS 459.81</strain>
    </source>
</reference>
<dbReference type="SUPFAM" id="SSF51735">
    <property type="entry name" value="NAD(P)-binding Rossmann-fold domains"/>
    <property type="match status" value="1"/>
</dbReference>
<dbReference type="AlphaFoldDB" id="A0A8E2JFI4"/>
<dbReference type="Proteomes" id="UP000250266">
    <property type="component" value="Unassembled WGS sequence"/>
</dbReference>
<evidence type="ECO:0000256" key="1">
    <source>
        <dbReference type="SAM" id="Phobius"/>
    </source>
</evidence>
<dbReference type="InterPro" id="IPR013952">
    <property type="entry name" value="DUF1776_fun"/>
</dbReference>
<keyword evidence="3" id="KW-1185">Reference proteome</keyword>
<keyword evidence="1" id="KW-0812">Transmembrane</keyword>
<protein>
    <submittedName>
        <fullName evidence="2">DUF1776-domain-containing protein</fullName>
    </submittedName>
</protein>
<dbReference type="PANTHER" id="PTHR43313:SF1">
    <property type="entry name" value="3BETA-HYDROXYSTEROID DEHYDROGENASE DHS-16"/>
    <property type="match status" value="1"/>
</dbReference>
<dbReference type="EMBL" id="KV744956">
    <property type="protein sequence ID" value="OCK80507.1"/>
    <property type="molecule type" value="Genomic_DNA"/>
</dbReference>
<sequence length="452" mass="49443">MTSDDQHFLDVLAGISKDIRKFTGEVADATDRHIEYVGTVIKEKLVAADWLPQAVRPPPPPPPRAVSRIPLGHLERVQVWVSQNRSITAALVAFIGTGAFLIWRRKRGYTRKRRARRASNGARREVVVIAGPASSPITKSISLDLERRGFIVYVVVNSVEEEQIVQGEARVDIRPLHLDIVDTLSAQEAIKRFNNLLLSPHIAFSGASPHNLNFSGLILVPDLIYPSGPIETVSPELWSDALNAKVLSTIATTQAFLPTICEFKARILVLTPSIVSSLRPPFHGVESAVVGALEGFTTSLRGELGTLGIDVCQFKMGTFDYGSVVGKHHIQPIGGPKTYSWPASARALYAHNYVTQSRIAGSKGLFGENGNVSAGSALRELHNAVFDALTQKRPRKIWRVGRGSIAYDIVGSWIPSGMVGWMLGIRRVSLDEVSEPQLEDSVQSWEKVEATA</sequence>
<evidence type="ECO:0000313" key="2">
    <source>
        <dbReference type="EMBL" id="OCK80507.1"/>
    </source>
</evidence>
<evidence type="ECO:0000313" key="3">
    <source>
        <dbReference type="Proteomes" id="UP000250266"/>
    </source>
</evidence>
<gene>
    <name evidence="2" type="ORF">K432DRAFT_328063</name>
</gene>
<dbReference type="Pfam" id="PF08643">
    <property type="entry name" value="DUF1776"/>
    <property type="match status" value="1"/>
</dbReference>
<organism evidence="2 3">
    <name type="scientific">Lepidopterella palustris CBS 459.81</name>
    <dbReference type="NCBI Taxonomy" id="1314670"/>
    <lineage>
        <taxon>Eukaryota</taxon>
        <taxon>Fungi</taxon>
        <taxon>Dikarya</taxon>
        <taxon>Ascomycota</taxon>
        <taxon>Pezizomycotina</taxon>
        <taxon>Dothideomycetes</taxon>
        <taxon>Pleosporomycetidae</taxon>
        <taxon>Mytilinidiales</taxon>
        <taxon>Argynnaceae</taxon>
        <taxon>Lepidopterella</taxon>
    </lineage>
</organism>
<feature type="transmembrane region" description="Helical" evidence="1">
    <location>
        <begin position="86"/>
        <end position="103"/>
    </location>
</feature>
<name>A0A8E2JFI4_9PEZI</name>
<proteinExistence type="predicted"/>